<keyword evidence="2" id="KW-1185">Reference proteome</keyword>
<protein>
    <submittedName>
        <fullName evidence="1">Uncharacterized protein</fullName>
    </submittedName>
</protein>
<dbReference type="PANTHER" id="PTHR11439:SF470">
    <property type="entry name" value="CYSTEINE-RICH RLK (RECEPTOR-LIKE PROTEIN KINASE) 8"/>
    <property type="match status" value="1"/>
</dbReference>
<evidence type="ECO:0000313" key="1">
    <source>
        <dbReference type="EMBL" id="WMV21336.1"/>
    </source>
</evidence>
<evidence type="ECO:0000313" key="2">
    <source>
        <dbReference type="Proteomes" id="UP001234989"/>
    </source>
</evidence>
<sequence>MRRVVGELTWLVRLFSDLTIPIELHVPLLSNSQAAIHIIKNPVFHKCTKHVELDYHFVRQQFQAGLISLSFVRSSSQLADIFTKPLTGPLHHTLLCKLGVLSSPSNLRRGIGTNIDNGEYYENHPSPTVKTIQGGKIIWKNYLNTQHFFTYSQYFPTLLLKYKNPLFSPNST</sequence>
<dbReference type="AlphaFoldDB" id="A0AAF0TJ68"/>
<dbReference type="PANTHER" id="PTHR11439">
    <property type="entry name" value="GAG-POL-RELATED RETROTRANSPOSON"/>
    <property type="match status" value="1"/>
</dbReference>
<organism evidence="1 2">
    <name type="scientific">Solanum verrucosum</name>
    <dbReference type="NCBI Taxonomy" id="315347"/>
    <lineage>
        <taxon>Eukaryota</taxon>
        <taxon>Viridiplantae</taxon>
        <taxon>Streptophyta</taxon>
        <taxon>Embryophyta</taxon>
        <taxon>Tracheophyta</taxon>
        <taxon>Spermatophyta</taxon>
        <taxon>Magnoliopsida</taxon>
        <taxon>eudicotyledons</taxon>
        <taxon>Gunneridae</taxon>
        <taxon>Pentapetalae</taxon>
        <taxon>asterids</taxon>
        <taxon>lamiids</taxon>
        <taxon>Solanales</taxon>
        <taxon>Solanaceae</taxon>
        <taxon>Solanoideae</taxon>
        <taxon>Solaneae</taxon>
        <taxon>Solanum</taxon>
    </lineage>
</organism>
<dbReference type="EMBL" id="CP133614">
    <property type="protein sequence ID" value="WMV21336.1"/>
    <property type="molecule type" value="Genomic_DNA"/>
</dbReference>
<reference evidence="1" key="1">
    <citation type="submission" date="2023-08" db="EMBL/GenBank/DDBJ databases">
        <title>A de novo genome assembly of Solanum verrucosum Schlechtendal, a Mexican diploid species geographically isolated from the other diploid A-genome species in potato relatives.</title>
        <authorList>
            <person name="Hosaka K."/>
        </authorList>
    </citation>
    <scope>NUCLEOTIDE SEQUENCE</scope>
    <source>
        <tissue evidence="1">Young leaves</tissue>
    </source>
</reference>
<gene>
    <name evidence="1" type="ORF">MTR67_014721</name>
</gene>
<dbReference type="CDD" id="cd09272">
    <property type="entry name" value="RNase_HI_RT_Ty1"/>
    <property type="match status" value="1"/>
</dbReference>
<proteinExistence type="predicted"/>
<dbReference type="Proteomes" id="UP001234989">
    <property type="component" value="Chromosome 3"/>
</dbReference>
<accession>A0AAF0TJ68</accession>
<name>A0AAF0TJ68_SOLVR</name>